<name>A0ABN1NKE6_9PSEU</name>
<dbReference type="RefSeq" id="WP_343947138.1">
    <property type="nucleotide sequence ID" value="NZ_BAAAHP010000352.1"/>
</dbReference>
<sequence>MGNEEPLISSGDVARRLGVTTRAVGRWVARGMLTPAVTTPGGRYRFRWSEVQAQLRELRQKDE</sequence>
<keyword evidence="3" id="KW-1185">Reference proteome</keyword>
<dbReference type="Proteomes" id="UP001499967">
    <property type="component" value="Unassembled WGS sequence"/>
</dbReference>
<comment type="caution">
    <text evidence="2">The sequence shown here is derived from an EMBL/GenBank/DDBJ whole genome shotgun (WGS) entry which is preliminary data.</text>
</comment>
<dbReference type="Pfam" id="PF00376">
    <property type="entry name" value="MerR"/>
    <property type="match status" value="1"/>
</dbReference>
<dbReference type="InterPro" id="IPR000551">
    <property type="entry name" value="MerR-type_HTH_dom"/>
</dbReference>
<dbReference type="InterPro" id="IPR009061">
    <property type="entry name" value="DNA-bd_dom_put_sf"/>
</dbReference>
<accession>A0ABN1NKE6</accession>
<dbReference type="SUPFAM" id="SSF46955">
    <property type="entry name" value="Putative DNA-binding domain"/>
    <property type="match status" value="1"/>
</dbReference>
<dbReference type="Gene3D" id="1.10.1660.10">
    <property type="match status" value="1"/>
</dbReference>
<evidence type="ECO:0000313" key="2">
    <source>
        <dbReference type="EMBL" id="GAA0909905.1"/>
    </source>
</evidence>
<organism evidence="2 3">
    <name type="scientific">Pseudonocardia zijingensis</name>
    <dbReference type="NCBI Taxonomy" id="153376"/>
    <lineage>
        <taxon>Bacteria</taxon>
        <taxon>Bacillati</taxon>
        <taxon>Actinomycetota</taxon>
        <taxon>Actinomycetes</taxon>
        <taxon>Pseudonocardiales</taxon>
        <taxon>Pseudonocardiaceae</taxon>
        <taxon>Pseudonocardia</taxon>
    </lineage>
</organism>
<evidence type="ECO:0000259" key="1">
    <source>
        <dbReference type="Pfam" id="PF00376"/>
    </source>
</evidence>
<proteinExistence type="predicted"/>
<gene>
    <name evidence="2" type="ORF">GCM10009559_80120</name>
</gene>
<dbReference type="EMBL" id="BAAAHP010000352">
    <property type="protein sequence ID" value="GAA0909905.1"/>
    <property type="molecule type" value="Genomic_DNA"/>
</dbReference>
<feature type="domain" description="HTH merR-type" evidence="1">
    <location>
        <begin position="10"/>
        <end position="46"/>
    </location>
</feature>
<evidence type="ECO:0000313" key="3">
    <source>
        <dbReference type="Proteomes" id="UP001499967"/>
    </source>
</evidence>
<reference evidence="2 3" key="1">
    <citation type="journal article" date="2019" name="Int. J. Syst. Evol. Microbiol.">
        <title>The Global Catalogue of Microorganisms (GCM) 10K type strain sequencing project: providing services to taxonomists for standard genome sequencing and annotation.</title>
        <authorList>
            <consortium name="The Broad Institute Genomics Platform"/>
            <consortium name="The Broad Institute Genome Sequencing Center for Infectious Disease"/>
            <person name="Wu L."/>
            <person name="Ma J."/>
        </authorList>
    </citation>
    <scope>NUCLEOTIDE SEQUENCE [LARGE SCALE GENOMIC DNA]</scope>
    <source>
        <strain evidence="2 3">JCM 11117</strain>
    </source>
</reference>
<protein>
    <recommendedName>
        <fullName evidence="1">HTH merR-type domain-containing protein</fullName>
    </recommendedName>
</protein>